<evidence type="ECO:0000256" key="1">
    <source>
        <dbReference type="SAM" id="MobiDB-lite"/>
    </source>
</evidence>
<dbReference type="Proteomes" id="UP000217790">
    <property type="component" value="Unassembled WGS sequence"/>
</dbReference>
<evidence type="ECO:0000313" key="2">
    <source>
        <dbReference type="EMBL" id="PBK93788.1"/>
    </source>
</evidence>
<keyword evidence="3" id="KW-1185">Reference proteome</keyword>
<sequence length="813" mass="89324">MTAGGGSLSGSAKALHHSTWSSRCTWTSTIATSLSISSTISVPPSMMDVPRYYVEQDDNIKGGGDELPTYDDLAAQNGPNSRFGRWRGWVEKRAAERYMDVTPEERARRRERGWGNEEMDEAESESQSSSLLSVLPIIQEPPTPTANTYLHIQTEGLNVRMLPPETPRLNSPLPPLPAISTRLRPTHLKMNNFGSRFLPHATAPIRCLLPILSGKLLLIGHDEGLSVLDMYPQEWSETDAGITIKGPEEAVSRAIWLGEGVYQLSLLEVEQTGEGTPQGVVLALVGPDPNTPTSKDIESLRTLRMYNLSSLTSLAKWAVAQKGKRPLDLSRPSNWVAQQSPVKKHRPRSSIARGLKSWIEAPNNHPIEPHTSSYHNLLSPASMIGTSNVGSRPGSRSPSPNRQGSDDPTWDVVDDLPLRWATDFVPLASTGSRLANSSVISYALWNHSERNSGGRMLAVATKTNILLYETPKGERAFHFVKDFYTPLTPRSITFFQQVVHDVARSPSDTGSSSRFHHAHRRSSDSSSSARGERALTPPSTLLSYGTHLSIFVVFDKKAGWIRLADSAVGEVELYDDGAGSFHSRELSGSLSSRRSRYSLDISSALGKWIPPAQCEIPLPSQSRYPLTKNVQLLTRGKQTHILPCPVPTGASTSYPPLRVIIWQSSPTSVTPRVCLNDDGDPSSRFLQLIALGEHGVEVQEISLNFLNKGKGKARADDIVVYGEDDVGGDTGFLCVGGHWDQPLYPPYHPLNRTSSTASDISAESVNSMESGELLARMKMDQGLYGWCRKGLEDWRVFWLGGSIVDDDDSDTDY</sequence>
<dbReference type="InParanoid" id="A0A2H3DSF6"/>
<evidence type="ECO:0000313" key="3">
    <source>
        <dbReference type="Proteomes" id="UP000217790"/>
    </source>
</evidence>
<organism evidence="2 3">
    <name type="scientific">Armillaria gallica</name>
    <name type="common">Bulbous honey fungus</name>
    <name type="synonym">Armillaria bulbosa</name>
    <dbReference type="NCBI Taxonomy" id="47427"/>
    <lineage>
        <taxon>Eukaryota</taxon>
        <taxon>Fungi</taxon>
        <taxon>Dikarya</taxon>
        <taxon>Basidiomycota</taxon>
        <taxon>Agaricomycotina</taxon>
        <taxon>Agaricomycetes</taxon>
        <taxon>Agaricomycetidae</taxon>
        <taxon>Agaricales</taxon>
        <taxon>Marasmiineae</taxon>
        <taxon>Physalacriaceae</taxon>
        <taxon>Armillaria</taxon>
    </lineage>
</organism>
<feature type="compositionally biased region" description="Polar residues" evidence="1">
    <location>
        <begin position="331"/>
        <end position="341"/>
    </location>
</feature>
<dbReference type="OrthoDB" id="2590590at2759"/>
<feature type="compositionally biased region" description="Basic and acidic residues" evidence="1">
    <location>
        <begin position="105"/>
        <end position="115"/>
    </location>
</feature>
<name>A0A2H3DSF6_ARMGA</name>
<dbReference type="AlphaFoldDB" id="A0A2H3DSF6"/>
<dbReference type="EMBL" id="KZ293655">
    <property type="protein sequence ID" value="PBK93788.1"/>
    <property type="molecule type" value="Genomic_DNA"/>
</dbReference>
<protein>
    <submittedName>
        <fullName evidence="2">Uncharacterized protein</fullName>
    </submittedName>
</protein>
<feature type="region of interest" description="Disordered" evidence="1">
    <location>
        <begin position="327"/>
        <end position="349"/>
    </location>
</feature>
<feature type="region of interest" description="Disordered" evidence="1">
    <location>
        <begin position="105"/>
        <end position="129"/>
    </location>
</feature>
<feature type="region of interest" description="Disordered" evidence="1">
    <location>
        <begin position="505"/>
        <end position="534"/>
    </location>
</feature>
<reference evidence="3" key="1">
    <citation type="journal article" date="2017" name="Nat. Ecol. Evol.">
        <title>Genome expansion and lineage-specific genetic innovations in the forest pathogenic fungi Armillaria.</title>
        <authorList>
            <person name="Sipos G."/>
            <person name="Prasanna A.N."/>
            <person name="Walter M.C."/>
            <person name="O'Connor E."/>
            <person name="Balint B."/>
            <person name="Krizsan K."/>
            <person name="Kiss B."/>
            <person name="Hess J."/>
            <person name="Varga T."/>
            <person name="Slot J."/>
            <person name="Riley R."/>
            <person name="Boka B."/>
            <person name="Rigling D."/>
            <person name="Barry K."/>
            <person name="Lee J."/>
            <person name="Mihaltcheva S."/>
            <person name="LaButti K."/>
            <person name="Lipzen A."/>
            <person name="Waldron R."/>
            <person name="Moloney N.M."/>
            <person name="Sperisen C."/>
            <person name="Kredics L."/>
            <person name="Vagvoelgyi C."/>
            <person name="Patrignani A."/>
            <person name="Fitzpatrick D."/>
            <person name="Nagy I."/>
            <person name="Doyle S."/>
            <person name="Anderson J.B."/>
            <person name="Grigoriev I.V."/>
            <person name="Gueldener U."/>
            <person name="Muensterkoetter M."/>
            <person name="Nagy L.G."/>
        </authorList>
    </citation>
    <scope>NUCLEOTIDE SEQUENCE [LARGE SCALE GENOMIC DNA]</scope>
    <source>
        <strain evidence="3">Ar21-2</strain>
    </source>
</reference>
<dbReference type="OMA" id="PLRWATH"/>
<feature type="compositionally biased region" description="Low complexity" evidence="1">
    <location>
        <begin position="387"/>
        <end position="403"/>
    </location>
</feature>
<accession>A0A2H3DSF6</accession>
<dbReference type="STRING" id="47427.A0A2H3DSF6"/>
<gene>
    <name evidence="2" type="ORF">ARMGADRAFT_1012028</name>
</gene>
<feature type="region of interest" description="Disordered" evidence="1">
    <location>
        <begin position="361"/>
        <end position="410"/>
    </location>
</feature>
<proteinExistence type="predicted"/>